<name>B8MM17_TALSN</name>
<dbReference type="InParanoid" id="B8MM17"/>
<sequence>MSDALSDPAMNFEMLVSRLRARAAVVQGKELASQYLTQAAQTRIIDKPHVKDIDARDVIIIIPANKERCRAREQFNDYQRIDSRCSTSDRTYHAFVMDFEKGYIIESDSEENNIEEEDNIEDDATVYFIINKLQDHSFIHWISGYHDDIDQEGFHHKLEVRELDQSERKDGLLEPTSQFVLEHHEGKIFQGILPDTGAAKVSTVGRRQLAALQRSYLEITVNRTRGDVWVLIIRKQGHPWFFLDKKQALVTFLTEIEIRRLHYWFGHPAVNYLHKLLKRAGHNDIDYNNLAEIEKFYHHC</sequence>
<dbReference type="HOGENOM" id="CLU_928058_0_0_1"/>
<dbReference type="OrthoDB" id="3786303at2759"/>
<dbReference type="GeneID" id="8108424"/>
<proteinExistence type="predicted"/>
<evidence type="ECO:0008006" key="3">
    <source>
        <dbReference type="Google" id="ProtNLM"/>
    </source>
</evidence>
<dbReference type="VEuPathDB" id="FungiDB:TSTA_097850"/>
<dbReference type="RefSeq" id="XP_002485767.1">
    <property type="nucleotide sequence ID" value="XM_002485722.1"/>
</dbReference>
<dbReference type="EMBL" id="EQ962658">
    <property type="protein sequence ID" value="EED13529.1"/>
    <property type="molecule type" value="Genomic_DNA"/>
</dbReference>
<evidence type="ECO:0000313" key="2">
    <source>
        <dbReference type="Proteomes" id="UP000001745"/>
    </source>
</evidence>
<reference evidence="2" key="1">
    <citation type="journal article" date="2015" name="Genome Announc.">
        <title>Genome sequence of the AIDS-associated pathogen Penicillium marneffei (ATCC18224) and its near taxonomic relative Talaromyces stipitatus (ATCC10500).</title>
        <authorList>
            <person name="Nierman W.C."/>
            <person name="Fedorova-Abrams N.D."/>
            <person name="Andrianopoulos A."/>
        </authorList>
    </citation>
    <scope>NUCLEOTIDE SEQUENCE [LARGE SCALE GENOMIC DNA]</scope>
    <source>
        <strain evidence="2">ATCC 10500 / CBS 375.48 / QM 6759 / NRRL 1006</strain>
    </source>
</reference>
<evidence type="ECO:0000313" key="1">
    <source>
        <dbReference type="EMBL" id="EED13529.1"/>
    </source>
</evidence>
<keyword evidence="2" id="KW-1185">Reference proteome</keyword>
<organism evidence="1 2">
    <name type="scientific">Talaromyces stipitatus (strain ATCC 10500 / CBS 375.48 / QM 6759 / NRRL 1006)</name>
    <name type="common">Penicillium stipitatum</name>
    <dbReference type="NCBI Taxonomy" id="441959"/>
    <lineage>
        <taxon>Eukaryota</taxon>
        <taxon>Fungi</taxon>
        <taxon>Dikarya</taxon>
        <taxon>Ascomycota</taxon>
        <taxon>Pezizomycotina</taxon>
        <taxon>Eurotiomycetes</taxon>
        <taxon>Eurotiomycetidae</taxon>
        <taxon>Eurotiales</taxon>
        <taxon>Trichocomaceae</taxon>
        <taxon>Talaromyces</taxon>
        <taxon>Talaromyces sect. Talaromyces</taxon>
    </lineage>
</organism>
<gene>
    <name evidence="1" type="ORF">TSTA_097850</name>
</gene>
<dbReference type="PhylomeDB" id="B8MM17"/>
<protein>
    <recommendedName>
        <fullName evidence="3">GAG-pre-integrase domain-containing protein</fullName>
    </recommendedName>
</protein>
<accession>B8MM17</accession>
<dbReference type="AlphaFoldDB" id="B8MM17"/>
<dbReference type="Proteomes" id="UP000001745">
    <property type="component" value="Unassembled WGS sequence"/>
</dbReference>